<dbReference type="AlphaFoldDB" id="A0A1Q5Q2X2"/>
<protein>
    <submittedName>
        <fullName evidence="2">Uncharacterized protein</fullName>
    </submittedName>
</protein>
<evidence type="ECO:0000313" key="3">
    <source>
        <dbReference type="Proteomes" id="UP000185628"/>
    </source>
</evidence>
<feature type="transmembrane region" description="Helical" evidence="1">
    <location>
        <begin position="176"/>
        <end position="198"/>
    </location>
</feature>
<evidence type="ECO:0000313" key="2">
    <source>
        <dbReference type="EMBL" id="OKL54095.1"/>
    </source>
</evidence>
<sequence>MEDQSLKLVTEQETWLRANGLPLVVPPRRRLVGLITRTVPLLLTFAFFAASLLIADAAIAAEQTIDLDQLQSHPTVVRAMLTALAIALLAIPLGLGYARIQRRFPVRVRVVVGLIIIFLWVAGLSIASSIIPTTGDLHLNLAERLGLLVLTAAISFIEVDRILIWAGHRSLRELAAAIPAVARILPLLLLTVLLVFFTNELWQLAATMSKGQMVALCIFLIVMLVVIIVPAIIDMLDEEDTDDDNNDQLLEATPFHGVAPSRSKFSIGEWINLVVVSAAVQLVQAAIFIAATFGIFAVFGKIALNPKLIQTWTGTSPKALHWLGINLPMDAAMFRVCLILALFSGISFAASTLSDNMYRSLFLGRIADEMRRNIAARHRYRSTLRSCGKLPNRWSDIVA</sequence>
<feature type="transmembrane region" description="Helical" evidence="1">
    <location>
        <begin position="270"/>
        <end position="299"/>
    </location>
</feature>
<feature type="transmembrane region" description="Helical" evidence="1">
    <location>
        <begin position="145"/>
        <end position="164"/>
    </location>
</feature>
<accession>A0A1Q5Q2X2</accession>
<keyword evidence="1" id="KW-0472">Membrane</keyword>
<dbReference type="EMBL" id="MQVR01000027">
    <property type="protein sequence ID" value="OKL54095.1"/>
    <property type="molecule type" value="Genomic_DNA"/>
</dbReference>
<feature type="transmembrane region" description="Helical" evidence="1">
    <location>
        <begin position="213"/>
        <end position="233"/>
    </location>
</feature>
<proteinExistence type="predicted"/>
<keyword evidence="1" id="KW-1133">Transmembrane helix</keyword>
<dbReference type="Proteomes" id="UP000185628">
    <property type="component" value="Unassembled WGS sequence"/>
</dbReference>
<feature type="transmembrane region" description="Helical" evidence="1">
    <location>
        <begin position="332"/>
        <end position="353"/>
    </location>
</feature>
<feature type="transmembrane region" description="Helical" evidence="1">
    <location>
        <begin position="79"/>
        <end position="98"/>
    </location>
</feature>
<name>A0A1Q5Q2X2_9ACTO</name>
<evidence type="ECO:0000256" key="1">
    <source>
        <dbReference type="SAM" id="Phobius"/>
    </source>
</evidence>
<keyword evidence="3" id="KW-1185">Reference proteome</keyword>
<feature type="transmembrane region" description="Helical" evidence="1">
    <location>
        <begin position="38"/>
        <end position="59"/>
    </location>
</feature>
<feature type="transmembrane region" description="Helical" evidence="1">
    <location>
        <begin position="110"/>
        <end position="133"/>
    </location>
</feature>
<comment type="caution">
    <text evidence="2">The sequence shown here is derived from an EMBL/GenBank/DDBJ whole genome shotgun (WGS) entry which is preliminary data.</text>
</comment>
<gene>
    <name evidence="2" type="ORF">BSZ39_05900</name>
</gene>
<organism evidence="2 3">
    <name type="scientific">Bowdeniella nasicola</name>
    <dbReference type="NCBI Taxonomy" id="208480"/>
    <lineage>
        <taxon>Bacteria</taxon>
        <taxon>Bacillati</taxon>
        <taxon>Actinomycetota</taxon>
        <taxon>Actinomycetes</taxon>
        <taxon>Actinomycetales</taxon>
        <taxon>Actinomycetaceae</taxon>
        <taxon>Bowdeniella</taxon>
    </lineage>
</organism>
<keyword evidence="1" id="KW-0812">Transmembrane</keyword>
<reference evidence="3" key="1">
    <citation type="submission" date="2016-12" db="EMBL/GenBank/DDBJ databases">
        <authorList>
            <person name="Meng X."/>
        </authorList>
    </citation>
    <scope>NUCLEOTIDE SEQUENCE [LARGE SCALE GENOMIC DNA]</scope>
    <source>
        <strain evidence="3">DSM 19116</strain>
    </source>
</reference>